<organism evidence="6 7">
    <name type="scientific">Myripristis murdjan</name>
    <name type="common">pinecone soldierfish</name>
    <dbReference type="NCBI Taxonomy" id="586833"/>
    <lineage>
        <taxon>Eukaryota</taxon>
        <taxon>Metazoa</taxon>
        <taxon>Chordata</taxon>
        <taxon>Craniata</taxon>
        <taxon>Vertebrata</taxon>
        <taxon>Euteleostomi</taxon>
        <taxon>Actinopterygii</taxon>
        <taxon>Neopterygii</taxon>
        <taxon>Teleostei</taxon>
        <taxon>Neoteleostei</taxon>
        <taxon>Acanthomorphata</taxon>
        <taxon>Holocentriformes</taxon>
        <taxon>Holocentridae</taxon>
        <taxon>Myripristis</taxon>
    </lineage>
</organism>
<evidence type="ECO:0000256" key="2">
    <source>
        <dbReference type="ARBA" id="ARBA00022737"/>
    </source>
</evidence>
<evidence type="ECO:0000256" key="4">
    <source>
        <dbReference type="PROSITE-ProRule" id="PRU00023"/>
    </source>
</evidence>
<dbReference type="InterPro" id="IPR042637">
    <property type="entry name" value="AN34A/B/C"/>
</dbReference>
<comment type="similarity">
    <text evidence="1">Belongs to the ANKRD34 family.</text>
</comment>
<dbReference type="PANTHER" id="PTHR24156">
    <property type="entry name" value="ANK_REP_REGION DOMAIN-CONTAINING PROTEIN"/>
    <property type="match status" value="1"/>
</dbReference>
<keyword evidence="3 4" id="KW-0040">ANK repeat</keyword>
<keyword evidence="2" id="KW-0677">Repeat</keyword>
<dbReference type="AlphaFoldDB" id="A0A667XS65"/>
<feature type="region of interest" description="Disordered" evidence="5">
    <location>
        <begin position="392"/>
        <end position="423"/>
    </location>
</feature>
<evidence type="ECO:0000313" key="6">
    <source>
        <dbReference type="Ensembl" id="ENSMMDP00005020515.1"/>
    </source>
</evidence>
<dbReference type="GeneTree" id="ENSGT00390000012355"/>
<dbReference type="PRINTS" id="PR01415">
    <property type="entry name" value="ANKYRIN"/>
</dbReference>
<dbReference type="Pfam" id="PF12796">
    <property type="entry name" value="Ank_2"/>
    <property type="match status" value="1"/>
</dbReference>
<feature type="compositionally biased region" description="Low complexity" evidence="5">
    <location>
        <begin position="412"/>
        <end position="421"/>
    </location>
</feature>
<dbReference type="PROSITE" id="PS50297">
    <property type="entry name" value="ANK_REP_REGION"/>
    <property type="match status" value="1"/>
</dbReference>
<evidence type="ECO:0000256" key="5">
    <source>
        <dbReference type="SAM" id="MobiDB-lite"/>
    </source>
</evidence>
<dbReference type="PROSITE" id="PS50088">
    <property type="entry name" value="ANK_REPEAT"/>
    <property type="match status" value="2"/>
</dbReference>
<dbReference type="InterPro" id="IPR002110">
    <property type="entry name" value="Ankyrin_rpt"/>
</dbReference>
<gene>
    <name evidence="6" type="primary">ANKRD34B</name>
    <name evidence="6" type="synonym">ankrd34bb</name>
</gene>
<evidence type="ECO:0000256" key="1">
    <source>
        <dbReference type="ARBA" id="ARBA00010029"/>
    </source>
</evidence>
<dbReference type="SMART" id="SM00248">
    <property type="entry name" value="ANK"/>
    <property type="match status" value="3"/>
</dbReference>
<feature type="repeat" description="ANK" evidence="4">
    <location>
        <begin position="83"/>
        <end position="116"/>
    </location>
</feature>
<keyword evidence="7" id="KW-1185">Reference proteome</keyword>
<feature type="region of interest" description="Disordered" evidence="5">
    <location>
        <begin position="195"/>
        <end position="245"/>
    </location>
</feature>
<dbReference type="SUPFAM" id="SSF48403">
    <property type="entry name" value="Ankyrin repeat"/>
    <property type="match status" value="1"/>
</dbReference>
<sequence length="536" mass="57874">MDESTEVRTDGNSLLKAVYLSRLRLTRLLLEGGAYINESNENGETPLMVACKTHHADTQSVPKHKMVRYLLESGADPNIQDKTGKTALMHACLEQAGADILSLLLSNGADPTLEDHAGLSALVYAVNSGNKDVLRILLDACKAKGKEVIIITTNKLPSGHQMTKQYLNVPPPPDLEERLFYIPTSSFTSPHEIQLRAPPQVSSASASPQPGSPLLGLRDPQCLSSGHSLAPSQPSSPTQHPSPLRVSSVDKRLNLQRLHSEPWPKSPSSLLLQQSKASSLTEELVDITPEEELSFRVSGLAFHGRPPAISRHHSIDVKDATGLLKALEHMSGSESRGAFLQESSPVDKDPSDCLPQMNVSSLQNVVRRRNIGINHYSSDSQLQQFGSCHPDDGYKNGGGVGGGPEKRKLVNSRSSTLSGSRESLESIVQRRGAAGMERRGSGALLLDHISHTRPGYLPPLNPHAPIPDIGVSPAPSCSLSGSSKTLNGALPCSKPILPCAPPFPRDLKAKKTLLRRHSMQSEQIKQLVNFEEAFGH</sequence>
<feature type="compositionally biased region" description="Low complexity" evidence="5">
    <location>
        <begin position="197"/>
        <end position="217"/>
    </location>
</feature>
<dbReference type="Gene3D" id="1.25.40.20">
    <property type="entry name" value="Ankyrin repeat-containing domain"/>
    <property type="match status" value="1"/>
</dbReference>
<feature type="compositionally biased region" description="Low complexity" evidence="5">
    <location>
        <begin position="231"/>
        <end position="243"/>
    </location>
</feature>
<name>A0A667XS65_9TELE</name>
<protein>
    <submittedName>
        <fullName evidence="6">Ankyrin repeat domain 34Bb</fullName>
    </submittedName>
</protein>
<proteinExistence type="inferred from homology"/>
<dbReference type="Proteomes" id="UP000472263">
    <property type="component" value="Chromosome 9"/>
</dbReference>
<reference evidence="6" key="3">
    <citation type="submission" date="2025-09" db="UniProtKB">
        <authorList>
            <consortium name="Ensembl"/>
        </authorList>
    </citation>
    <scope>IDENTIFICATION</scope>
</reference>
<feature type="repeat" description="ANK" evidence="4">
    <location>
        <begin position="42"/>
        <end position="82"/>
    </location>
</feature>
<accession>A0A667XS65</accession>
<dbReference type="PANTHER" id="PTHR24156:SF1">
    <property type="entry name" value="ANKYRIN REPEAT DOMAIN-CONTAINING PROTEIN 34B"/>
    <property type="match status" value="1"/>
</dbReference>
<dbReference type="InParanoid" id="A0A667XS65"/>
<reference evidence="6" key="1">
    <citation type="submission" date="2019-06" db="EMBL/GenBank/DDBJ databases">
        <authorList>
            <consortium name="Wellcome Sanger Institute Data Sharing"/>
        </authorList>
    </citation>
    <scope>NUCLEOTIDE SEQUENCE [LARGE SCALE GENOMIC DNA]</scope>
</reference>
<reference evidence="6" key="2">
    <citation type="submission" date="2025-08" db="UniProtKB">
        <authorList>
            <consortium name="Ensembl"/>
        </authorList>
    </citation>
    <scope>IDENTIFICATION</scope>
</reference>
<evidence type="ECO:0000256" key="3">
    <source>
        <dbReference type="ARBA" id="ARBA00023043"/>
    </source>
</evidence>
<dbReference type="Ensembl" id="ENSMMDT00005020997.1">
    <property type="protein sequence ID" value="ENSMMDP00005020515.1"/>
    <property type="gene ID" value="ENSMMDG00005010099.1"/>
</dbReference>
<evidence type="ECO:0000313" key="7">
    <source>
        <dbReference type="Proteomes" id="UP000472263"/>
    </source>
</evidence>
<dbReference type="InterPro" id="IPR036770">
    <property type="entry name" value="Ankyrin_rpt-contain_sf"/>
</dbReference>
<dbReference type="Pfam" id="PF13637">
    <property type="entry name" value="Ank_4"/>
    <property type="match status" value="1"/>
</dbReference>